<organism evidence="16">
    <name type="scientific">Aureimonas frigidaquae</name>
    <dbReference type="NCBI Taxonomy" id="424757"/>
    <lineage>
        <taxon>Bacteria</taxon>
        <taxon>Pseudomonadati</taxon>
        <taxon>Pseudomonadota</taxon>
        <taxon>Alphaproteobacteria</taxon>
        <taxon>Hyphomicrobiales</taxon>
        <taxon>Aurantimonadaceae</taxon>
        <taxon>Aureimonas</taxon>
    </lineage>
</organism>
<dbReference type="InterPro" id="IPR013785">
    <property type="entry name" value="Aldolase_TIM"/>
</dbReference>
<name>A0A0P0Z3Q9_9HYPH</name>
<dbReference type="InterPro" id="IPR024036">
    <property type="entry name" value="tRNA-dHydroUridine_Synthase_C"/>
</dbReference>
<dbReference type="GO" id="GO:0017150">
    <property type="term" value="F:tRNA dihydrouridine synthase activity"/>
    <property type="evidence" value="ECO:0007669"/>
    <property type="project" value="InterPro"/>
</dbReference>
<dbReference type="InterPro" id="IPR001269">
    <property type="entry name" value="DUS_fam"/>
</dbReference>
<keyword evidence="3" id="KW-0820">tRNA-binding</keyword>
<comment type="catalytic activity">
    <reaction evidence="10">
        <text>a 5,6-dihydrouridine in tRNA + NADP(+) = a uridine in tRNA + NADPH + H(+)</text>
        <dbReference type="Rhea" id="RHEA:23624"/>
        <dbReference type="Rhea" id="RHEA-COMP:13339"/>
        <dbReference type="Rhea" id="RHEA-COMP:13887"/>
        <dbReference type="ChEBI" id="CHEBI:15378"/>
        <dbReference type="ChEBI" id="CHEBI:57783"/>
        <dbReference type="ChEBI" id="CHEBI:58349"/>
        <dbReference type="ChEBI" id="CHEBI:65315"/>
        <dbReference type="ChEBI" id="CHEBI:74443"/>
    </reaction>
</comment>
<accession>A0A0P0Z3Q9</accession>
<reference evidence="16" key="1">
    <citation type="journal article" date="2015" name="Proc. Natl. Acad. Sci. U.S.A.">
        <title>Bacterial clade with the ribosomal RNA operon on a small plasmid rather than the chromosome.</title>
        <authorList>
            <person name="Anda M."/>
            <person name="Ohtsubo Y."/>
            <person name="Okubo T."/>
            <person name="Sugawara M."/>
            <person name="Nagata Y."/>
            <person name="Tsuda M."/>
            <person name="Minamisawa K."/>
            <person name="Mitsui H."/>
        </authorList>
    </citation>
    <scope>NUCLEOTIDE SEQUENCE</scope>
    <source>
        <strain evidence="16">JCM 14755</strain>
    </source>
</reference>
<dbReference type="GO" id="GO:0000049">
    <property type="term" value="F:tRNA binding"/>
    <property type="evidence" value="ECO:0007669"/>
    <property type="project" value="UniProtKB-KW"/>
</dbReference>
<keyword evidence="9 12" id="KW-0560">Oxidoreductase</keyword>
<proteinExistence type="inferred from homology"/>
<evidence type="ECO:0000256" key="14">
    <source>
        <dbReference type="PIRSR" id="PIRSR006621-2"/>
    </source>
</evidence>
<dbReference type="InterPro" id="IPR004652">
    <property type="entry name" value="DusB-like"/>
</dbReference>
<dbReference type="InterPro" id="IPR018517">
    <property type="entry name" value="tRNA_hU_synthase_CS"/>
</dbReference>
<keyword evidence="6 12" id="KW-0819">tRNA processing</keyword>
<feature type="binding site" evidence="14">
    <location>
        <begin position="248"/>
        <end position="249"/>
    </location>
    <ligand>
        <name>FMN</name>
        <dbReference type="ChEBI" id="CHEBI:58210"/>
    </ligand>
</feature>
<dbReference type="CDD" id="cd02801">
    <property type="entry name" value="DUS_like_FMN"/>
    <property type="match status" value="1"/>
</dbReference>
<evidence type="ECO:0000256" key="4">
    <source>
        <dbReference type="ARBA" id="ARBA00022630"/>
    </source>
</evidence>
<evidence type="ECO:0000256" key="9">
    <source>
        <dbReference type="ARBA" id="ARBA00023002"/>
    </source>
</evidence>
<dbReference type="EC" id="1.3.1.-" evidence="12"/>
<evidence type="ECO:0000256" key="7">
    <source>
        <dbReference type="ARBA" id="ARBA00022857"/>
    </source>
</evidence>
<comment type="catalytic activity">
    <reaction evidence="11">
        <text>a 5,6-dihydrouridine in tRNA + NAD(+) = a uridine in tRNA + NADH + H(+)</text>
        <dbReference type="Rhea" id="RHEA:54452"/>
        <dbReference type="Rhea" id="RHEA-COMP:13339"/>
        <dbReference type="Rhea" id="RHEA-COMP:13887"/>
        <dbReference type="ChEBI" id="CHEBI:15378"/>
        <dbReference type="ChEBI" id="CHEBI:57540"/>
        <dbReference type="ChEBI" id="CHEBI:57945"/>
        <dbReference type="ChEBI" id="CHEBI:65315"/>
        <dbReference type="ChEBI" id="CHEBI:74443"/>
    </reaction>
</comment>
<evidence type="ECO:0000259" key="15">
    <source>
        <dbReference type="Pfam" id="PF01207"/>
    </source>
</evidence>
<protein>
    <recommendedName>
        <fullName evidence="12">tRNA-dihydrouridine synthase</fullName>
        <ecNumber evidence="12">1.3.1.-</ecNumber>
    </recommendedName>
</protein>
<feature type="binding site" evidence="14">
    <location>
        <position position="193"/>
    </location>
    <ligand>
        <name>FMN</name>
        <dbReference type="ChEBI" id="CHEBI:58210"/>
    </ligand>
</feature>
<keyword evidence="5 12" id="KW-0288">FMN</keyword>
<evidence type="ECO:0000256" key="10">
    <source>
        <dbReference type="ARBA" id="ARBA00048205"/>
    </source>
</evidence>
<feature type="binding site" evidence="14">
    <location>
        <position position="93"/>
    </location>
    <ligand>
        <name>FMN</name>
        <dbReference type="ChEBI" id="CHEBI:58210"/>
    </ligand>
</feature>
<dbReference type="OrthoDB" id="9764501at2"/>
<keyword evidence="8" id="KW-0694">RNA-binding</keyword>
<sequence>MTSRPSTTCGTAPGTGSGKLPEAGLALGGLVLDSRVLAAPLSGITDVPFRRILRRLGAGLVFSEMVASGELLRDTRESLKRVMADGGRPRAVQLAGRDPALMRAAARRLAEEGVELIDINFGCPAKKVVGGQCGSALMREPELARALMAATVEGAAGVPVSVKMRLGWDAQSHNAADIARDAQRIGLAMVTVHGRTRADFYTGQANWSAIRPVREAIGLPLVVNGDIRSLADARRARAASGADAVMIGRGLCGRPWLAGLLAGRLTAADLSAVVMAELVCRHYEDMLSHYGTQTGLRHARKHLGWYLDARALRVAEEPELRAQLLRASDPKAVLDRLADLFHGLTAAELEPAFSEPSREAA</sequence>
<dbReference type="PROSITE" id="PS01136">
    <property type="entry name" value="UPF0034"/>
    <property type="match status" value="1"/>
</dbReference>
<feature type="domain" description="DUS-like FMN-binding" evidence="15">
    <location>
        <begin position="38"/>
        <end position="337"/>
    </location>
</feature>
<keyword evidence="14" id="KW-0547">Nucleotide-binding</keyword>
<feature type="binding site" evidence="14">
    <location>
        <position position="163"/>
    </location>
    <ligand>
        <name>FMN</name>
        <dbReference type="ChEBI" id="CHEBI:58210"/>
    </ligand>
</feature>
<evidence type="ECO:0000256" key="11">
    <source>
        <dbReference type="ARBA" id="ARBA00048802"/>
    </source>
</evidence>
<evidence type="ECO:0000256" key="3">
    <source>
        <dbReference type="ARBA" id="ARBA00022555"/>
    </source>
</evidence>
<evidence type="ECO:0000313" key="16">
    <source>
        <dbReference type="EMBL" id="BAT28434.1"/>
    </source>
</evidence>
<dbReference type="PANTHER" id="PTHR45846:SF1">
    <property type="entry name" value="TRNA-DIHYDROURIDINE(47) SYNTHASE [NAD(P)(+)]-LIKE"/>
    <property type="match status" value="1"/>
</dbReference>
<dbReference type="Pfam" id="PF01207">
    <property type="entry name" value="Dus"/>
    <property type="match status" value="1"/>
</dbReference>
<dbReference type="RefSeq" id="WP_083507601.1">
    <property type="nucleotide sequence ID" value="NZ_BBWR01000002.1"/>
</dbReference>
<evidence type="ECO:0000256" key="13">
    <source>
        <dbReference type="PIRSR" id="PIRSR006621-1"/>
    </source>
</evidence>
<dbReference type="AlphaFoldDB" id="A0A0P0Z3Q9"/>
<comment type="cofactor">
    <cofactor evidence="1 12 14">
        <name>FMN</name>
        <dbReference type="ChEBI" id="CHEBI:58210"/>
    </cofactor>
</comment>
<evidence type="ECO:0000256" key="12">
    <source>
        <dbReference type="PIRNR" id="PIRNR006621"/>
    </source>
</evidence>
<dbReference type="SUPFAM" id="SSF51395">
    <property type="entry name" value="FMN-linked oxidoreductases"/>
    <property type="match status" value="1"/>
</dbReference>
<dbReference type="InterPro" id="IPR035587">
    <property type="entry name" value="DUS-like_FMN-bd"/>
</dbReference>
<dbReference type="PANTHER" id="PTHR45846">
    <property type="entry name" value="TRNA-DIHYDROURIDINE(47) SYNTHASE [NAD(P)(+)]-LIKE"/>
    <property type="match status" value="1"/>
</dbReference>
<evidence type="ECO:0000256" key="1">
    <source>
        <dbReference type="ARBA" id="ARBA00001917"/>
    </source>
</evidence>
<comment type="function">
    <text evidence="2 12">Catalyzes the synthesis of 5,6-dihydrouridine (D), a modified base found in the D-loop of most tRNAs, via the reduction of the C5-C6 double bond in target uridines.</text>
</comment>
<dbReference type="Gene3D" id="1.10.1200.80">
    <property type="entry name" value="Putative flavin oxidoreducatase, domain 2"/>
    <property type="match status" value="1"/>
</dbReference>
<evidence type="ECO:0000256" key="8">
    <source>
        <dbReference type="ARBA" id="ARBA00022884"/>
    </source>
</evidence>
<evidence type="ECO:0000256" key="5">
    <source>
        <dbReference type="ARBA" id="ARBA00022643"/>
    </source>
</evidence>
<dbReference type="Gene3D" id="3.20.20.70">
    <property type="entry name" value="Aldolase class I"/>
    <property type="match status" value="1"/>
</dbReference>
<feature type="active site" description="Proton donor" evidence="13">
    <location>
        <position position="123"/>
    </location>
</feature>
<evidence type="ECO:0000256" key="6">
    <source>
        <dbReference type="ARBA" id="ARBA00022694"/>
    </source>
</evidence>
<dbReference type="PIRSF" id="PIRSF006621">
    <property type="entry name" value="Dus"/>
    <property type="match status" value="1"/>
</dbReference>
<keyword evidence="7" id="KW-0521">NADP</keyword>
<dbReference type="NCBIfam" id="TIGR00737">
    <property type="entry name" value="nifR3_yhdG"/>
    <property type="match status" value="1"/>
</dbReference>
<dbReference type="GO" id="GO:0050660">
    <property type="term" value="F:flavin adenine dinucleotide binding"/>
    <property type="evidence" value="ECO:0007669"/>
    <property type="project" value="InterPro"/>
</dbReference>
<comment type="similarity">
    <text evidence="12">Belongs to the dus family.</text>
</comment>
<dbReference type="EMBL" id="LC066377">
    <property type="protein sequence ID" value="BAT28434.1"/>
    <property type="molecule type" value="Genomic_DNA"/>
</dbReference>
<keyword evidence="4 12" id="KW-0285">Flavoprotein</keyword>
<evidence type="ECO:0000256" key="2">
    <source>
        <dbReference type="ARBA" id="ARBA00002790"/>
    </source>
</evidence>